<evidence type="ECO:0000313" key="2">
    <source>
        <dbReference type="EMBL" id="ARE19814.1"/>
    </source>
</evidence>
<dbReference type="InterPro" id="IPR050194">
    <property type="entry name" value="Glycosyltransferase_grp1"/>
</dbReference>
<organism evidence="2 3">
    <name type="scientific">Lactococcus lactis subsp. lactis</name>
    <name type="common">Streptococcus lactis</name>
    <dbReference type="NCBI Taxonomy" id="1360"/>
    <lineage>
        <taxon>Bacteria</taxon>
        <taxon>Bacillati</taxon>
        <taxon>Bacillota</taxon>
        <taxon>Bacilli</taxon>
        <taxon>Lactobacillales</taxon>
        <taxon>Streptococcaceae</taxon>
        <taxon>Lactococcus</taxon>
    </lineage>
</organism>
<dbReference type="EMBL" id="CP015902">
    <property type="protein sequence ID" value="ARE19814.1"/>
    <property type="molecule type" value="Genomic_DNA"/>
</dbReference>
<protein>
    <submittedName>
        <fullName evidence="2">Rhamnan synthesis F family protein</fullName>
    </submittedName>
</protein>
<proteinExistence type="predicted"/>
<dbReference type="CDD" id="cd03801">
    <property type="entry name" value="GT4_PimA-like"/>
    <property type="match status" value="1"/>
</dbReference>
<gene>
    <name evidence="2" type="ORF">LLUC06_0266</name>
</gene>
<name>A0A0V8AUD8_LACLL</name>
<evidence type="ECO:0000313" key="3">
    <source>
        <dbReference type="Proteomes" id="UP000192095"/>
    </source>
</evidence>
<dbReference type="Proteomes" id="UP000192095">
    <property type="component" value="Chromosome"/>
</dbReference>
<dbReference type="Pfam" id="PF13692">
    <property type="entry name" value="Glyco_trans_1_4"/>
    <property type="match status" value="1"/>
</dbReference>
<accession>A0A0V8AUD8</accession>
<dbReference type="PANTHER" id="PTHR45947">
    <property type="entry name" value="SULFOQUINOVOSYL TRANSFERASE SQD2"/>
    <property type="match status" value="1"/>
</dbReference>
<dbReference type="Pfam" id="PF05045">
    <property type="entry name" value="RgpF"/>
    <property type="match status" value="1"/>
</dbReference>
<dbReference type="AlphaFoldDB" id="A0A0V8AUD8"/>
<sequence>MKKTILFISPTGTLDNGAEISIYNLMEYLVSLGYKILNVGPDYSHSGLKNYQEKFAEIGVKSYMLPAVKWWWQEAPGLRADDKENAYNQRAIVGAIRDIIRKNGVDLVISNTVNVYQGTIAAALEEIPHFSLIHEFPENEFEYYRSKIDFIDTFSDEIYGVEGNLTKALSQLFPNKEIKSFIPYSKISTQTLKKGEKVRLVNIGRVSERKNQLELIKAFEKLQYQDLELIIIGEDTEEEISEVCRKYIQDRKIANISFLGNQANPWDFVTDKDIFISPSKTETFGLVVIEAILNGLPVIMSENPGHDTVYDIFETGLTYPVGKVNQLVDKITYSVDNFEELKVKALAQVEKAKQIYTIEHCYQQLVLNLLQDYPKKPNILSPLADLLSTNVEMGYFSKNLQRKAKLRGVTNRVLGLNSVKGRRFKERVRKLISNPKYIVKVGRKVIKKMLIPALLLRKKAYYILRDLQRVKIDNPKRLLVYVIYEDQPRLQTYKVLFLEALSSLVEETLIVVNGSLPEPDIATLKQYGNVEVRENKGYDVAAFRYGIQHLGIERLKNFDELLLVNDTNVGPMLDLESVFSKMDRKPIDFWGISYGEEQVDITGYNPYGSIPKHLQSYFLVIRKNLLNYNPFYSYWDSLEDTDSREKAVGRYETVFTKKFEDRGFKHSAVTDENYDSAMYIHPLEMVKSGVPLVKFSAFLNNTDEVFEWQGLERETEIPKLLEYVKNETDYPIAAIDEILEVVERKEQGKKDKSYVLIVDGVENAIPQCTTYRVLNKAEQIRSFGYEVHVVNASDFKLLDARYASHVIIYRTGYQEVYKVLKKLGEKYHIPIYYDIDDLVFDTKYTDQLTYTQNLSIAEKRNYDATVEQYGKLLALCDGTITTTSVLQKALEKYNLPALLNRNLASQELVEISNKVIKKASDKVKIGYFSGSITHNENFNLIKPALIKILQEQKQVELHLVGHLDIPKEIQKFNDQIVVHDYVDWHDLPQMVGEMDINLAPLVTSVFNAAKSEIKWMEAALVKVPTIASNIGSYKEMIIDNETGILVNDDEWEEKLKDLVINFEKREKIATNAKKFVLENCVTKDHKDDLITFLSKK</sequence>
<dbReference type="SUPFAM" id="SSF53756">
    <property type="entry name" value="UDP-Glycosyltransferase/glycogen phosphorylase"/>
    <property type="match status" value="2"/>
</dbReference>
<dbReference type="RefSeq" id="WP_058202894.1">
    <property type="nucleotide sequence ID" value="NZ_CP015902.2"/>
</dbReference>
<dbReference type="Gene3D" id="3.40.50.2000">
    <property type="entry name" value="Glycogen Phosphorylase B"/>
    <property type="match status" value="3"/>
</dbReference>
<reference evidence="2 3" key="1">
    <citation type="journal article" date="2017" name="BMC Genomics">
        <title>Comparative and functional genomics of the Lactococcus lactis taxon; insights into evolution and niche adaptation.</title>
        <authorList>
            <person name="Kelleher P."/>
            <person name="Bottacini F."/>
            <person name="Mahony J."/>
            <person name="Kilcawley K.N."/>
            <person name="van Sinderen D."/>
        </authorList>
    </citation>
    <scope>NUCLEOTIDE SEQUENCE [LARGE SCALE GENOMIC DNA]</scope>
    <source>
        <strain evidence="2 3">UC06</strain>
    </source>
</reference>
<evidence type="ECO:0000259" key="1">
    <source>
        <dbReference type="Pfam" id="PF00534"/>
    </source>
</evidence>
<dbReference type="InterPro" id="IPR001296">
    <property type="entry name" value="Glyco_trans_1"/>
</dbReference>
<dbReference type="InterPro" id="IPR007739">
    <property type="entry name" value="RgpF"/>
</dbReference>
<dbReference type="Pfam" id="PF00534">
    <property type="entry name" value="Glycos_transf_1"/>
    <property type="match status" value="1"/>
</dbReference>
<feature type="domain" description="Glycosyl transferase family 1" evidence="1">
    <location>
        <begin position="187"/>
        <end position="337"/>
    </location>
</feature>
<dbReference type="GO" id="GO:0016757">
    <property type="term" value="F:glycosyltransferase activity"/>
    <property type="evidence" value="ECO:0007669"/>
    <property type="project" value="InterPro"/>
</dbReference>
<dbReference type="PANTHER" id="PTHR45947:SF3">
    <property type="entry name" value="SULFOQUINOVOSYL TRANSFERASE SQD2"/>
    <property type="match status" value="1"/>
</dbReference>